<accession>A0A8X6I7Q3</accession>
<organism evidence="1 2">
    <name type="scientific">Nephila pilipes</name>
    <name type="common">Giant wood spider</name>
    <name type="synonym">Nephila maculata</name>
    <dbReference type="NCBI Taxonomy" id="299642"/>
    <lineage>
        <taxon>Eukaryota</taxon>
        <taxon>Metazoa</taxon>
        <taxon>Ecdysozoa</taxon>
        <taxon>Arthropoda</taxon>
        <taxon>Chelicerata</taxon>
        <taxon>Arachnida</taxon>
        <taxon>Araneae</taxon>
        <taxon>Araneomorphae</taxon>
        <taxon>Entelegynae</taxon>
        <taxon>Araneoidea</taxon>
        <taxon>Nephilidae</taxon>
        <taxon>Nephila</taxon>
    </lineage>
</organism>
<evidence type="ECO:0000313" key="2">
    <source>
        <dbReference type="Proteomes" id="UP000887013"/>
    </source>
</evidence>
<dbReference type="Gene3D" id="1.10.10.10">
    <property type="entry name" value="Winged helix-like DNA-binding domain superfamily/Winged helix DNA-binding domain"/>
    <property type="match status" value="1"/>
</dbReference>
<reference evidence="1" key="1">
    <citation type="submission" date="2020-08" db="EMBL/GenBank/DDBJ databases">
        <title>Multicomponent nature underlies the extraordinary mechanical properties of spider dragline silk.</title>
        <authorList>
            <person name="Kono N."/>
            <person name="Nakamura H."/>
            <person name="Mori M."/>
            <person name="Yoshida Y."/>
            <person name="Ohtoshi R."/>
            <person name="Malay A.D."/>
            <person name="Moran D.A.P."/>
            <person name="Tomita M."/>
            <person name="Numata K."/>
            <person name="Arakawa K."/>
        </authorList>
    </citation>
    <scope>NUCLEOTIDE SEQUENCE</scope>
</reference>
<sequence>MPPYRNTRHIPCPKMTPRLSRTERIPLESKGYHISSLPVPQLIHRNRSPRYLQNCPTAKKVVNSVLYNLRSEGILQNVVKSPPVWRVNEKLYDRYNQTPVVPDVTAYHYTLKDESVMHCITKNNNFSVLSSVENNKSNPMYVKEQLVAYHTVVSSSTSEEFCQSFSGRQITAPTWSLQNARNITNPSVFPSKPAEAVLNILL</sequence>
<proteinExistence type="predicted"/>
<name>A0A8X6I7Q3_NEPPI</name>
<dbReference type="Proteomes" id="UP000887013">
    <property type="component" value="Unassembled WGS sequence"/>
</dbReference>
<evidence type="ECO:0000313" key="1">
    <source>
        <dbReference type="EMBL" id="GFS34331.1"/>
    </source>
</evidence>
<keyword evidence="2" id="KW-1185">Reference proteome</keyword>
<dbReference type="InterPro" id="IPR036388">
    <property type="entry name" value="WH-like_DNA-bd_sf"/>
</dbReference>
<protein>
    <submittedName>
        <fullName evidence="1">Double-stranded RNA-specific adenosine deaminase</fullName>
    </submittedName>
</protein>
<dbReference type="AlphaFoldDB" id="A0A8X6I7Q3"/>
<dbReference type="EMBL" id="BMAW01088369">
    <property type="protein sequence ID" value="GFS34331.1"/>
    <property type="molecule type" value="Genomic_DNA"/>
</dbReference>
<gene>
    <name evidence="1" type="primary">ADAR</name>
    <name evidence="1" type="ORF">NPIL_234291</name>
</gene>
<comment type="caution">
    <text evidence="1">The sequence shown here is derived from an EMBL/GenBank/DDBJ whole genome shotgun (WGS) entry which is preliminary data.</text>
</comment>